<evidence type="ECO:0000313" key="1">
    <source>
        <dbReference type="EMBL" id="CDL26464.1"/>
    </source>
</evidence>
<dbReference type="Proteomes" id="UP000019199">
    <property type="component" value="Unassembled WGS sequence"/>
</dbReference>
<dbReference type="AlphaFoldDB" id="W1EWC0"/>
<sequence length="44" mass="5062">MRELTETEPVIIFEGIEAPATLGLKASRSANYQRKNKVFMRAFF</sequence>
<protein>
    <submittedName>
        <fullName evidence="1">Uncharacterized protein</fullName>
    </submittedName>
</protein>
<reference evidence="1 2" key="1">
    <citation type="submission" date="2013-10" db="EMBL/GenBank/DDBJ databases">
        <title>Antibiotic resistance diversity of beta-lactamase producers in the General Hospital Vienna.</title>
        <authorList>
            <person name="Barisic I."/>
            <person name="Mitteregger D."/>
            <person name="Hirschl A.M."/>
            <person name="Noehammer C."/>
            <person name="Wiesinger-Mayr H."/>
        </authorList>
    </citation>
    <scope>NUCLEOTIDE SEQUENCE [LARGE SCALE GENOMIC DNA]</scope>
    <source>
        <strain evidence="1 2">ISC7</strain>
    </source>
</reference>
<accession>W1EWC0</accession>
<comment type="caution">
    <text evidence="1">The sequence shown here is derived from an EMBL/GenBank/DDBJ whole genome shotgun (WGS) entry which is preliminary data.</text>
</comment>
<name>W1EWC0_ECOLX</name>
<proteinExistence type="predicted"/>
<organism evidence="1 2">
    <name type="scientific">Escherichia coli ISC7</name>
    <dbReference type="NCBI Taxonomy" id="1432555"/>
    <lineage>
        <taxon>Bacteria</taxon>
        <taxon>Pseudomonadati</taxon>
        <taxon>Pseudomonadota</taxon>
        <taxon>Gammaproteobacteria</taxon>
        <taxon>Enterobacterales</taxon>
        <taxon>Enterobacteriaceae</taxon>
        <taxon>Escherichia</taxon>
    </lineage>
</organism>
<evidence type="ECO:0000313" key="2">
    <source>
        <dbReference type="Proteomes" id="UP000019199"/>
    </source>
</evidence>
<dbReference type="EMBL" id="CBWN010000058">
    <property type="protein sequence ID" value="CDL26464.1"/>
    <property type="molecule type" value="Genomic_DNA"/>
</dbReference>